<organism evidence="4 5">
    <name type="scientific">Antiquaquibacter soli</name>
    <dbReference type="NCBI Taxonomy" id="3064523"/>
    <lineage>
        <taxon>Bacteria</taxon>
        <taxon>Bacillati</taxon>
        <taxon>Actinomycetota</taxon>
        <taxon>Actinomycetes</taxon>
        <taxon>Micrococcales</taxon>
        <taxon>Microbacteriaceae</taxon>
        <taxon>Antiquaquibacter</taxon>
    </lineage>
</organism>
<proteinExistence type="predicted"/>
<feature type="domain" description="HTH tetR-type" evidence="3">
    <location>
        <begin position="6"/>
        <end position="66"/>
    </location>
</feature>
<evidence type="ECO:0000313" key="5">
    <source>
        <dbReference type="Proteomes" id="UP001241072"/>
    </source>
</evidence>
<feature type="DNA-binding region" description="H-T-H motif" evidence="2">
    <location>
        <begin position="29"/>
        <end position="48"/>
    </location>
</feature>
<dbReference type="RefSeq" id="WP_305003701.1">
    <property type="nucleotide sequence ID" value="NZ_JAUQUB010000004.1"/>
</dbReference>
<keyword evidence="1 2" id="KW-0238">DNA-binding</keyword>
<sequence>MDARQRRSRERLHAAVLELADATRADDLSVTAIAERAGIHRSTFYEHAGSPLALLRSALAVELDAARERYLEGVDPAALPAALRDVTRAVLEHVLRHADVYRRGLDSGGGLHDFLSEHFQGSSRLLLDRGLLQPPPVAGLAPEVVAEASIRYVADGTVGAIAVWLREPAHPEAFLEAVAHLVPGWWHMADADGGRG</sequence>
<dbReference type="EMBL" id="JAUQUB010000004">
    <property type="protein sequence ID" value="MDO7883271.1"/>
    <property type="molecule type" value="Genomic_DNA"/>
</dbReference>
<dbReference type="PROSITE" id="PS50977">
    <property type="entry name" value="HTH_TETR_2"/>
    <property type="match status" value="1"/>
</dbReference>
<name>A0ABT9BTZ3_9MICO</name>
<protein>
    <submittedName>
        <fullName evidence="4">TetR/AcrR family transcriptional regulator</fullName>
    </submittedName>
</protein>
<dbReference type="InterPro" id="IPR001647">
    <property type="entry name" value="HTH_TetR"/>
</dbReference>
<dbReference type="SUPFAM" id="SSF46689">
    <property type="entry name" value="Homeodomain-like"/>
    <property type="match status" value="1"/>
</dbReference>
<comment type="caution">
    <text evidence="4">The sequence shown here is derived from an EMBL/GenBank/DDBJ whole genome shotgun (WGS) entry which is preliminary data.</text>
</comment>
<reference evidence="4 5" key="1">
    <citation type="submission" date="2023-07" db="EMBL/GenBank/DDBJ databases">
        <title>Protaetiibacter sp. nov WY-16 isolated from soil.</title>
        <authorList>
            <person name="Liu B."/>
            <person name="Wan Y."/>
        </authorList>
    </citation>
    <scope>NUCLEOTIDE SEQUENCE [LARGE SCALE GENOMIC DNA]</scope>
    <source>
        <strain evidence="4 5">WY-16</strain>
    </source>
</reference>
<evidence type="ECO:0000256" key="1">
    <source>
        <dbReference type="ARBA" id="ARBA00023125"/>
    </source>
</evidence>
<gene>
    <name evidence="4" type="ORF">Q5716_13630</name>
</gene>
<dbReference type="Gene3D" id="1.10.357.10">
    <property type="entry name" value="Tetracycline Repressor, domain 2"/>
    <property type="match status" value="1"/>
</dbReference>
<evidence type="ECO:0000256" key="2">
    <source>
        <dbReference type="PROSITE-ProRule" id="PRU00335"/>
    </source>
</evidence>
<evidence type="ECO:0000259" key="3">
    <source>
        <dbReference type="PROSITE" id="PS50977"/>
    </source>
</evidence>
<keyword evidence="5" id="KW-1185">Reference proteome</keyword>
<evidence type="ECO:0000313" key="4">
    <source>
        <dbReference type="EMBL" id="MDO7883271.1"/>
    </source>
</evidence>
<dbReference type="InterPro" id="IPR009057">
    <property type="entry name" value="Homeodomain-like_sf"/>
</dbReference>
<accession>A0ABT9BTZ3</accession>
<dbReference type="Proteomes" id="UP001241072">
    <property type="component" value="Unassembled WGS sequence"/>
</dbReference>